<reference evidence="2 3" key="1">
    <citation type="submission" date="2018-08" db="EMBL/GenBank/DDBJ databases">
        <title>Whole Genome Sequence of the Moderate Halophilic Marine Bacterium Marinobacter litoralis Sw-45.</title>
        <authorList>
            <person name="Musa H."/>
        </authorList>
    </citation>
    <scope>NUCLEOTIDE SEQUENCE [LARGE SCALE GENOMIC DNA]</scope>
    <source>
        <strain evidence="2 3">Sw-45</strain>
    </source>
</reference>
<keyword evidence="1" id="KW-0732">Signal</keyword>
<proteinExistence type="predicted"/>
<evidence type="ECO:0000256" key="1">
    <source>
        <dbReference type="SAM" id="SignalP"/>
    </source>
</evidence>
<dbReference type="EMBL" id="QMDL01000001">
    <property type="protein sequence ID" value="RMJ06358.1"/>
    <property type="molecule type" value="Genomic_DNA"/>
</dbReference>
<name>A0A3M2RM35_9GAMM</name>
<accession>A0A3M2RM35</accession>
<gene>
    <name evidence="2" type="ORF">DOQ08_01045</name>
</gene>
<comment type="caution">
    <text evidence="2">The sequence shown here is derived from an EMBL/GenBank/DDBJ whole genome shotgun (WGS) entry which is preliminary data.</text>
</comment>
<dbReference type="RefSeq" id="WP_227537494.1">
    <property type="nucleotide sequence ID" value="NZ_QMDL01000001.1"/>
</dbReference>
<organism evidence="2 3">
    <name type="scientific">Marinobacter litoralis</name>
    <dbReference type="NCBI Taxonomy" id="187981"/>
    <lineage>
        <taxon>Bacteria</taxon>
        <taxon>Pseudomonadati</taxon>
        <taxon>Pseudomonadota</taxon>
        <taxon>Gammaproteobacteria</taxon>
        <taxon>Pseudomonadales</taxon>
        <taxon>Marinobacteraceae</taxon>
        <taxon>Marinobacter</taxon>
    </lineage>
</organism>
<evidence type="ECO:0000313" key="3">
    <source>
        <dbReference type="Proteomes" id="UP000265903"/>
    </source>
</evidence>
<dbReference type="AlphaFoldDB" id="A0A3M2RM35"/>
<dbReference type="PROSITE" id="PS51257">
    <property type="entry name" value="PROKAR_LIPOPROTEIN"/>
    <property type="match status" value="1"/>
</dbReference>
<evidence type="ECO:0000313" key="2">
    <source>
        <dbReference type="EMBL" id="RMJ06358.1"/>
    </source>
</evidence>
<keyword evidence="3" id="KW-1185">Reference proteome</keyword>
<dbReference type="Proteomes" id="UP000265903">
    <property type="component" value="Unassembled WGS sequence"/>
</dbReference>
<sequence length="192" mass="22282">MRLPLPLMKMKLAAYGAACTFMLAGCMPGTIATTVGTGYVYEQKQDQKYKHDVERAVDQYQQDHADSPCQHGEDRIMEPAIKIIKEHRLTGVHEVLERLDTIYKDSTQPDNVRAGALYNMAVLESRRKSPNKAKARDHFKQLYAQFPSEYRCIFEESEWRNQMIQKQLLLPGETVDSFLENARRDAERRRMQ</sequence>
<protein>
    <recommendedName>
        <fullName evidence="4">Lipoprotein</fullName>
    </recommendedName>
</protein>
<feature type="signal peptide" evidence="1">
    <location>
        <begin position="1"/>
        <end position="32"/>
    </location>
</feature>
<feature type="chain" id="PRO_5018326039" description="Lipoprotein" evidence="1">
    <location>
        <begin position="33"/>
        <end position="192"/>
    </location>
</feature>
<evidence type="ECO:0008006" key="4">
    <source>
        <dbReference type="Google" id="ProtNLM"/>
    </source>
</evidence>